<dbReference type="EMBL" id="MU806308">
    <property type="protein sequence ID" value="KAJ3836597.1"/>
    <property type="molecule type" value="Genomic_DNA"/>
</dbReference>
<gene>
    <name evidence="2" type="ORF">F5878DRAFT_511339</name>
</gene>
<dbReference type="AlphaFoldDB" id="A0AA38UFV5"/>
<feature type="non-terminal residue" evidence="2">
    <location>
        <position position="1"/>
    </location>
</feature>
<protein>
    <recommendedName>
        <fullName evidence="1">Helitron helicase-like domain-containing protein</fullName>
    </recommendedName>
</protein>
<evidence type="ECO:0000259" key="1">
    <source>
        <dbReference type="Pfam" id="PF14214"/>
    </source>
</evidence>
<proteinExistence type="predicted"/>
<feature type="non-terminal residue" evidence="2">
    <location>
        <position position="378"/>
    </location>
</feature>
<name>A0AA38UFV5_9AGAR</name>
<dbReference type="Pfam" id="PF14214">
    <property type="entry name" value="Helitron_like_N"/>
    <property type="match status" value="1"/>
</dbReference>
<accession>A0AA38UFV5</accession>
<organism evidence="2 3">
    <name type="scientific">Lentinula raphanica</name>
    <dbReference type="NCBI Taxonomy" id="153919"/>
    <lineage>
        <taxon>Eukaryota</taxon>
        <taxon>Fungi</taxon>
        <taxon>Dikarya</taxon>
        <taxon>Basidiomycota</taxon>
        <taxon>Agaricomycotina</taxon>
        <taxon>Agaricomycetes</taxon>
        <taxon>Agaricomycetidae</taxon>
        <taxon>Agaricales</taxon>
        <taxon>Marasmiineae</taxon>
        <taxon>Omphalotaceae</taxon>
        <taxon>Lentinula</taxon>
    </lineage>
</organism>
<sequence>INAFIKTVLRYTPDDSLGEGGILGHVSAYYGCVEAQGRGTLHCHMLIWLHGALNPNQIKDKVKSDLDIDFQNRMINFLNDTISSNIVPDPDTALAVQSSVYHPCSVRGLNPVNATSDFDCSRQKDMHHLTKCCQTHKHTFTCYKYWKGPPEPRVCRFDLDQLKINMHTFFDPDTGELHLRKLDGLVNDYNETISECVRCNTDIKFIGSGPFAKAVMYYVTDYITKTQLKAHVAYAALEVALRRLEPLLDPSDNVTITAKRLLQRCSYAMINQQELSAQQVMSYLMDFGDHYTSHSYNNLYWTSFEFHVNFQSPSPECYLSQNGTEVKEGSQQNNISADQHLTDYNNSFDDSEVSFTISADKQMKKMASQVEDYIYRSD</sequence>
<dbReference type="Proteomes" id="UP001163846">
    <property type="component" value="Unassembled WGS sequence"/>
</dbReference>
<reference evidence="2" key="1">
    <citation type="submission" date="2022-08" db="EMBL/GenBank/DDBJ databases">
        <authorList>
            <consortium name="DOE Joint Genome Institute"/>
            <person name="Min B."/>
            <person name="Riley R."/>
            <person name="Sierra-Patev S."/>
            <person name="Naranjo-Ortiz M."/>
            <person name="Looney B."/>
            <person name="Konkel Z."/>
            <person name="Slot J.C."/>
            <person name="Sakamoto Y."/>
            <person name="Steenwyk J.L."/>
            <person name="Rokas A."/>
            <person name="Carro J."/>
            <person name="Camarero S."/>
            <person name="Ferreira P."/>
            <person name="Molpeceres G."/>
            <person name="Ruiz-Duenas F.J."/>
            <person name="Serrano A."/>
            <person name="Henrissat B."/>
            <person name="Drula E."/>
            <person name="Hughes K.W."/>
            <person name="Mata J.L."/>
            <person name="Ishikawa N.K."/>
            <person name="Vargas-Isla R."/>
            <person name="Ushijima S."/>
            <person name="Smith C.A."/>
            <person name="Ahrendt S."/>
            <person name="Andreopoulos W."/>
            <person name="He G."/>
            <person name="Labutti K."/>
            <person name="Lipzen A."/>
            <person name="Ng V."/>
            <person name="Sandor L."/>
            <person name="Barry K."/>
            <person name="Martinez A.T."/>
            <person name="Xiao Y."/>
            <person name="Gibbons J.G."/>
            <person name="Terashima K."/>
            <person name="Hibbett D.S."/>
            <person name="Grigoriev I.V."/>
        </authorList>
    </citation>
    <scope>NUCLEOTIDE SEQUENCE</scope>
    <source>
        <strain evidence="2">TFB9207</strain>
    </source>
</reference>
<comment type="caution">
    <text evidence="2">The sequence shown here is derived from an EMBL/GenBank/DDBJ whole genome shotgun (WGS) entry which is preliminary data.</text>
</comment>
<feature type="domain" description="Helitron helicase-like" evidence="1">
    <location>
        <begin position="2"/>
        <end position="47"/>
    </location>
</feature>
<evidence type="ECO:0000313" key="2">
    <source>
        <dbReference type="EMBL" id="KAJ3836597.1"/>
    </source>
</evidence>
<keyword evidence="3" id="KW-1185">Reference proteome</keyword>
<dbReference type="InterPro" id="IPR025476">
    <property type="entry name" value="Helitron_helicase-like"/>
</dbReference>
<evidence type="ECO:0000313" key="3">
    <source>
        <dbReference type="Proteomes" id="UP001163846"/>
    </source>
</evidence>